<keyword evidence="3" id="KW-1185">Reference proteome</keyword>
<evidence type="ECO:0000313" key="3">
    <source>
        <dbReference type="Proteomes" id="UP000070121"/>
    </source>
</evidence>
<evidence type="ECO:0000313" key="2">
    <source>
        <dbReference type="EMBL" id="KXH66691.1"/>
    </source>
</evidence>
<gene>
    <name evidence="2" type="ORF">CSAL01_12888</name>
</gene>
<evidence type="ECO:0000256" key="1">
    <source>
        <dbReference type="SAM" id="MobiDB-lite"/>
    </source>
</evidence>
<accession>A0A135V235</accession>
<dbReference type="EMBL" id="JFFI01000619">
    <property type="protein sequence ID" value="KXH66691.1"/>
    <property type="molecule type" value="Genomic_DNA"/>
</dbReference>
<reference evidence="2 3" key="1">
    <citation type="submission" date="2014-02" db="EMBL/GenBank/DDBJ databases">
        <title>The genome sequence of Colletotrichum salicis CBS 607.94.</title>
        <authorList>
            <person name="Baroncelli R."/>
            <person name="Thon M.R."/>
        </authorList>
    </citation>
    <scope>NUCLEOTIDE SEQUENCE [LARGE SCALE GENOMIC DNA]</scope>
    <source>
        <strain evidence="2 3">CBS 607.94</strain>
    </source>
</reference>
<proteinExistence type="predicted"/>
<feature type="region of interest" description="Disordered" evidence="1">
    <location>
        <begin position="273"/>
        <end position="292"/>
    </location>
</feature>
<dbReference type="Proteomes" id="UP000070121">
    <property type="component" value="Unassembled WGS sequence"/>
</dbReference>
<comment type="caution">
    <text evidence="2">The sequence shown here is derived from an EMBL/GenBank/DDBJ whole genome shotgun (WGS) entry which is preliminary data.</text>
</comment>
<organism evidence="2 3">
    <name type="scientific">Colletotrichum salicis</name>
    <dbReference type="NCBI Taxonomy" id="1209931"/>
    <lineage>
        <taxon>Eukaryota</taxon>
        <taxon>Fungi</taxon>
        <taxon>Dikarya</taxon>
        <taxon>Ascomycota</taxon>
        <taxon>Pezizomycotina</taxon>
        <taxon>Sordariomycetes</taxon>
        <taxon>Hypocreomycetidae</taxon>
        <taxon>Glomerellales</taxon>
        <taxon>Glomerellaceae</taxon>
        <taxon>Colletotrichum</taxon>
        <taxon>Colletotrichum acutatum species complex</taxon>
    </lineage>
</organism>
<dbReference type="AlphaFoldDB" id="A0A135V235"/>
<sequence length="451" mass="48796">MDMDPDRRINPMAISRPGLDLERAVPRAWAKAVFLEHAPAQAFTVLEPPAQVALLAWSGLRFAFEPTPTLNKRGVLLHSAQGISSPGNRDFKSFKCALIAVVLRTEANRLAPAVISRADKPSPTKLIPYKAPGIPETCSTNRSGLGSLRTLGPYHCLVADVRPFWRLIRQVKSGRYPSLPLRPRPIASAPPPVWNIRHHLLRPLLSISAPRNSSVPSECPTFGGLRSTLCLPPIGCISSSARGAAALWGTTDRFRVLVALRLTLGVAAAVALRRPGGSDHPPPPLGPARRAELADAQRAPWPHLRTVGPAPKELGAAPACGVPRRSPVTTHRLAMPSAEEGRAALLRLRGQLCQGYHDAERTMYEEMMPATDWLGLGWREIRRLTLVACAVASDPSVAGGRGAPPSANVAALDCLLAEAARRRRLNPHIIDLLRCGDPPPELPAPQHKERR</sequence>
<protein>
    <submittedName>
        <fullName evidence="2">Uncharacterized protein</fullName>
    </submittedName>
</protein>
<name>A0A135V235_9PEZI</name>